<keyword evidence="6" id="KW-1133">Transmembrane helix</keyword>
<dbReference type="AlphaFoldDB" id="A0A4Q7ZD08"/>
<comment type="caution">
    <text evidence="9">The sequence shown here is derived from an EMBL/GenBank/DDBJ whole genome shotgun (WGS) entry which is preliminary data.</text>
</comment>
<dbReference type="SUPFAM" id="SSF111369">
    <property type="entry name" value="HlyD-like secretion proteins"/>
    <property type="match status" value="1"/>
</dbReference>
<comment type="subcellular location">
    <subcellularLocation>
        <location evidence="1">Cell envelope</location>
    </subcellularLocation>
</comment>
<dbReference type="InterPro" id="IPR050465">
    <property type="entry name" value="UPF0194_transport"/>
</dbReference>
<organism evidence="9 10">
    <name type="scientific">Fluviicoccus keumensis</name>
    <dbReference type="NCBI Taxonomy" id="1435465"/>
    <lineage>
        <taxon>Bacteria</taxon>
        <taxon>Pseudomonadati</taxon>
        <taxon>Pseudomonadota</taxon>
        <taxon>Gammaproteobacteria</taxon>
        <taxon>Moraxellales</taxon>
        <taxon>Moraxellaceae</taxon>
        <taxon>Fluviicoccus</taxon>
    </lineage>
</organism>
<evidence type="ECO:0000256" key="5">
    <source>
        <dbReference type="SAM" id="MobiDB-lite"/>
    </source>
</evidence>
<dbReference type="Pfam" id="PF25954">
    <property type="entry name" value="Beta-barrel_RND_2"/>
    <property type="match status" value="1"/>
</dbReference>
<feature type="domain" description="CusB-like beta-barrel" evidence="8">
    <location>
        <begin position="247"/>
        <end position="321"/>
    </location>
</feature>
<proteinExistence type="inferred from homology"/>
<dbReference type="InterPro" id="IPR006143">
    <property type="entry name" value="RND_pump_MFP"/>
</dbReference>
<keyword evidence="10" id="KW-1185">Reference proteome</keyword>
<dbReference type="PANTHER" id="PTHR32347">
    <property type="entry name" value="EFFLUX SYSTEM COMPONENT YKNX-RELATED"/>
    <property type="match status" value="1"/>
</dbReference>
<protein>
    <submittedName>
        <fullName evidence="9">HlyD family secretion protein</fullName>
    </submittedName>
</protein>
<keyword evidence="6" id="KW-0472">Membrane</keyword>
<dbReference type="OrthoDB" id="9791520at2"/>
<keyword evidence="3 4" id="KW-0175">Coiled coil</keyword>
<dbReference type="EMBL" id="SHKX01000010">
    <property type="protein sequence ID" value="RZU47885.1"/>
    <property type="molecule type" value="Genomic_DNA"/>
</dbReference>
<dbReference type="NCBIfam" id="TIGR01730">
    <property type="entry name" value="RND_mfp"/>
    <property type="match status" value="1"/>
</dbReference>
<feature type="transmembrane region" description="Helical" evidence="6">
    <location>
        <begin position="25"/>
        <end position="44"/>
    </location>
</feature>
<dbReference type="GO" id="GO:0016020">
    <property type="term" value="C:membrane"/>
    <property type="evidence" value="ECO:0007669"/>
    <property type="project" value="InterPro"/>
</dbReference>
<accession>A0A4Q7ZD08</accession>
<gene>
    <name evidence="9" type="ORF">EV700_0852</name>
</gene>
<keyword evidence="6" id="KW-0812">Transmembrane</keyword>
<dbReference type="Gene3D" id="2.40.30.170">
    <property type="match status" value="1"/>
</dbReference>
<comment type="similarity">
    <text evidence="2">Belongs to the membrane fusion protein (MFP) (TC 8.A.1) family.</text>
</comment>
<dbReference type="Gene3D" id="1.10.287.470">
    <property type="entry name" value="Helix hairpin bin"/>
    <property type="match status" value="1"/>
</dbReference>
<sequence>MTANSSSPDSLQAVLGPNGGRKKRLWWVIAAVIAAVGLMLWQPWSGSAAAKVSYDTEPVTRGDLTVTVSATGNLQPINQVDVGSEMSGTVDNVLVDDNARIRKGQVLATLDTAKLRDQITRSRAALASAEARVLQAEATQTEARANLARLQEVSRLSGGKVPAKAELAAADAAAKRADADLASARASVTEAKAQVSSDETNLGKATIRSPIDGVVLARKIEPGQTVAASLQAPVLFSLAEDLAQMELQVDVDEADIGQVREGQHARFTVDAWANRQFPAQIVRVGLGSQTKDGVVSYKTILHVTNDDLSLRPGMTATAEIITNERKGVLLIPNAALRFTPDFRAQKEASASLVSRLMPKPPSTGGRKPRTPGKNGIPKVWVLGADGKPSAVEVKTGATNGQLTEITGGELKEGMTVIVDSVSAKQ</sequence>
<feature type="domain" description="Multidrug resistance protein MdtA-like barrel-sandwich hybrid" evidence="7">
    <location>
        <begin position="78"/>
        <end position="234"/>
    </location>
</feature>
<name>A0A4Q7ZD08_9GAMM</name>
<dbReference type="PANTHER" id="PTHR32347:SF14">
    <property type="entry name" value="EFFLUX SYSTEM COMPONENT YKNX-RELATED"/>
    <property type="match status" value="1"/>
</dbReference>
<evidence type="ECO:0000256" key="3">
    <source>
        <dbReference type="ARBA" id="ARBA00023054"/>
    </source>
</evidence>
<dbReference type="GO" id="GO:0022857">
    <property type="term" value="F:transmembrane transporter activity"/>
    <property type="evidence" value="ECO:0007669"/>
    <property type="project" value="InterPro"/>
</dbReference>
<dbReference type="Gene3D" id="2.40.50.100">
    <property type="match status" value="1"/>
</dbReference>
<dbReference type="InterPro" id="IPR058792">
    <property type="entry name" value="Beta-barrel_RND_2"/>
</dbReference>
<dbReference type="InterPro" id="IPR058625">
    <property type="entry name" value="MdtA-like_BSH"/>
</dbReference>
<dbReference type="GO" id="GO:0030313">
    <property type="term" value="C:cell envelope"/>
    <property type="evidence" value="ECO:0007669"/>
    <property type="project" value="UniProtKB-SubCell"/>
</dbReference>
<dbReference type="Proteomes" id="UP000292423">
    <property type="component" value="Unassembled WGS sequence"/>
</dbReference>
<dbReference type="RefSeq" id="WP_130411094.1">
    <property type="nucleotide sequence ID" value="NZ_SHKX01000010.1"/>
</dbReference>
<evidence type="ECO:0000256" key="6">
    <source>
        <dbReference type="SAM" id="Phobius"/>
    </source>
</evidence>
<feature type="region of interest" description="Disordered" evidence="5">
    <location>
        <begin position="355"/>
        <end position="377"/>
    </location>
</feature>
<evidence type="ECO:0000259" key="8">
    <source>
        <dbReference type="Pfam" id="PF25954"/>
    </source>
</evidence>
<evidence type="ECO:0000259" key="7">
    <source>
        <dbReference type="Pfam" id="PF25917"/>
    </source>
</evidence>
<feature type="coiled-coil region" evidence="4">
    <location>
        <begin position="126"/>
        <end position="194"/>
    </location>
</feature>
<evidence type="ECO:0000256" key="2">
    <source>
        <dbReference type="ARBA" id="ARBA00009477"/>
    </source>
</evidence>
<dbReference type="Pfam" id="PF25917">
    <property type="entry name" value="BSH_RND"/>
    <property type="match status" value="1"/>
</dbReference>
<evidence type="ECO:0000256" key="4">
    <source>
        <dbReference type="SAM" id="Coils"/>
    </source>
</evidence>
<reference evidence="9 10" key="1">
    <citation type="submission" date="2019-02" db="EMBL/GenBank/DDBJ databases">
        <title>Genomic Encyclopedia of Type Strains, Phase IV (KMG-IV): sequencing the most valuable type-strain genomes for metagenomic binning, comparative biology and taxonomic classification.</title>
        <authorList>
            <person name="Goeker M."/>
        </authorList>
    </citation>
    <scope>NUCLEOTIDE SEQUENCE [LARGE SCALE GENOMIC DNA]</scope>
    <source>
        <strain evidence="9 10">DSM 105135</strain>
    </source>
</reference>
<evidence type="ECO:0000256" key="1">
    <source>
        <dbReference type="ARBA" id="ARBA00004196"/>
    </source>
</evidence>
<evidence type="ECO:0000313" key="9">
    <source>
        <dbReference type="EMBL" id="RZU47885.1"/>
    </source>
</evidence>
<evidence type="ECO:0000313" key="10">
    <source>
        <dbReference type="Proteomes" id="UP000292423"/>
    </source>
</evidence>